<evidence type="ECO:0000259" key="1">
    <source>
        <dbReference type="Pfam" id="PF05170"/>
    </source>
</evidence>
<feature type="domain" description="AsmA" evidence="1">
    <location>
        <begin position="346"/>
        <end position="520"/>
    </location>
</feature>
<dbReference type="InterPro" id="IPR007844">
    <property type="entry name" value="AsmA"/>
</dbReference>
<protein>
    <submittedName>
        <fullName evidence="2">Uncharacterized protein involved in outer membrane biogenesis</fullName>
    </submittedName>
</protein>
<dbReference type="InterPro" id="IPR052894">
    <property type="entry name" value="AsmA-related"/>
</dbReference>
<dbReference type="PANTHER" id="PTHR30441">
    <property type="entry name" value="DUF748 DOMAIN-CONTAINING PROTEIN"/>
    <property type="match status" value="1"/>
</dbReference>
<feature type="domain" description="AsmA" evidence="1">
    <location>
        <begin position="6"/>
        <end position="201"/>
    </location>
</feature>
<evidence type="ECO:0000313" key="2">
    <source>
        <dbReference type="EMBL" id="MDQ0324948.1"/>
    </source>
</evidence>
<proteinExistence type="predicted"/>
<accession>A0ABU0C360</accession>
<dbReference type="EMBL" id="JAUSUK010000001">
    <property type="protein sequence ID" value="MDQ0324948.1"/>
    <property type="molecule type" value="Genomic_DNA"/>
</dbReference>
<reference evidence="2 3" key="1">
    <citation type="submission" date="2023-07" db="EMBL/GenBank/DDBJ databases">
        <title>Genomic Encyclopedia of Type Strains, Phase IV (KMG-IV): sequencing the most valuable type-strain genomes for metagenomic binning, comparative biology and taxonomic classification.</title>
        <authorList>
            <person name="Goeker M."/>
        </authorList>
    </citation>
    <scope>NUCLEOTIDE SEQUENCE [LARGE SCALE GENOMIC DNA]</scope>
    <source>
        <strain evidence="2 3">DSM 11549</strain>
    </source>
</reference>
<keyword evidence="3" id="KW-1185">Reference proteome</keyword>
<dbReference type="PANTHER" id="PTHR30441:SF4">
    <property type="entry name" value="PROTEIN ASMA"/>
    <property type="match status" value="1"/>
</dbReference>
<evidence type="ECO:0000313" key="3">
    <source>
        <dbReference type="Proteomes" id="UP001230253"/>
    </source>
</evidence>
<sequence length="581" mass="62130">MMRRLLIALGLLVMIVGGLAFLVSQLVSPEDVKRRVAEQISAWTGREVSLEGEAVITLLPRLSVKLKDVEIAGPAGDDAPFVQMAFLKASVRLLPLLIGEVEIEDFTIVSPVISLRRAADGAESWDFDTSAAALQLAFAGDVRLGSFVIQDGRIVYSDELSGRREIFSKVNLNLQWDSVRKPIEVSGRFVRHGEEMRITASAQQPYRFIRAGETTLNLDVQAKSLNASFSGTVRDPRDPHLLGRLALNLEDAPKVLSWFSGRFAEASPFQTIRLDSDADIAGNMATFSDATLNLNGVSGKGALRLDFAGTPSVSGTLAFPSFDTTPVLHHLFRVEDGEAPKILKARLTTGWLDDFKADLRVSAGEVRVDAARLQRVGASLLVQNGHALLTIGEAELYGGRLSGNITLDVDRGLPRLQTALRAHELKTANLTSMLGIAPIEGTADIMVELAGSGEDIDAMLQAVTGRLTVDAKNGRLPYLDLEAAAKAPSGEAQPLLNASASTPFTALKAALTFANGQGELTDSLVETSRYTVSLAGEIGLHNRRLALSGTLTPKTDQPAIPVEIIGKLASPELTSSAPASN</sequence>
<dbReference type="Pfam" id="PF05170">
    <property type="entry name" value="AsmA"/>
    <property type="match status" value="2"/>
</dbReference>
<dbReference type="Proteomes" id="UP001230253">
    <property type="component" value="Unassembled WGS sequence"/>
</dbReference>
<dbReference type="RefSeq" id="WP_307153191.1">
    <property type="nucleotide sequence ID" value="NZ_JAUSUK010000001.1"/>
</dbReference>
<organism evidence="2 3">
    <name type="scientific">Rhodopseudomonas julia</name>
    <dbReference type="NCBI Taxonomy" id="200617"/>
    <lineage>
        <taxon>Bacteria</taxon>
        <taxon>Pseudomonadati</taxon>
        <taxon>Pseudomonadota</taxon>
        <taxon>Alphaproteobacteria</taxon>
        <taxon>Hyphomicrobiales</taxon>
        <taxon>Nitrobacteraceae</taxon>
        <taxon>Rhodopseudomonas</taxon>
    </lineage>
</organism>
<name>A0ABU0C360_9BRAD</name>
<comment type="caution">
    <text evidence="2">The sequence shown here is derived from an EMBL/GenBank/DDBJ whole genome shotgun (WGS) entry which is preliminary data.</text>
</comment>
<gene>
    <name evidence="2" type="ORF">J2R99_000797</name>
</gene>